<dbReference type="EMBL" id="CAJOAY010001067">
    <property type="protein sequence ID" value="CAF3787755.1"/>
    <property type="molecule type" value="Genomic_DNA"/>
</dbReference>
<dbReference type="EMBL" id="CAJOAZ010000630">
    <property type="protein sequence ID" value="CAF3687057.1"/>
    <property type="molecule type" value="Genomic_DNA"/>
</dbReference>
<sequence>MLHHHPHQGLPFPIAVRFLKPKRKLTSHQDRFFHLRTTIALNDPFLRRLYSVVSLVLDDHPYPSTRDEFQRRTYEIDKNIQELNLSSHQSKFLRRLMNETGISLVDLWQGSHVILLDNGLLYDLWSKTPAAHPRFSSHYRQVPIQQYGINFRDHQLLFGKTATDGSTWFQMEAHGFDPNDLYNDPDLAVYHGQDFLKYRFHRMNVGPFGFSPHTETTDPIILRYRPMKPKTRRR</sequence>
<gene>
    <name evidence="2" type="ORF">IZO911_LOCUS27776</name>
    <name evidence="3" type="ORF">JYZ213_LOCUS31718</name>
    <name evidence="6" type="ORF">KXQ929_LOCUS20689</name>
    <name evidence="5" type="ORF">OKA104_LOCUS17716</name>
    <name evidence="4" type="ORF">OXD698_LOCUS11328</name>
    <name evidence="1" type="ORF">VCS650_LOCUS22489</name>
</gene>
<dbReference type="EMBL" id="CAJNOG010000544">
    <property type="protein sequence ID" value="CAF1290030.1"/>
    <property type="molecule type" value="Genomic_DNA"/>
</dbReference>
<dbReference type="Proteomes" id="UP000663868">
    <property type="component" value="Unassembled WGS sequence"/>
</dbReference>
<reference evidence="2" key="1">
    <citation type="submission" date="2021-02" db="EMBL/GenBank/DDBJ databases">
        <authorList>
            <person name="Nowell W R."/>
        </authorList>
    </citation>
    <scope>NUCLEOTIDE SEQUENCE</scope>
</reference>
<dbReference type="EMBL" id="CAJOBB010001469">
    <property type="protein sequence ID" value="CAF3861675.1"/>
    <property type="molecule type" value="Genomic_DNA"/>
</dbReference>
<evidence type="ECO:0000313" key="3">
    <source>
        <dbReference type="EMBL" id="CAF1290030.1"/>
    </source>
</evidence>
<dbReference type="Proteomes" id="UP000663881">
    <property type="component" value="Unassembled WGS sequence"/>
</dbReference>
<dbReference type="Proteomes" id="UP000663844">
    <property type="component" value="Unassembled WGS sequence"/>
</dbReference>
<dbReference type="Proteomes" id="UP000663845">
    <property type="component" value="Unassembled WGS sequence"/>
</dbReference>
<dbReference type="EMBL" id="CAJNON010000254">
    <property type="protein sequence ID" value="CAF1145098.1"/>
    <property type="molecule type" value="Genomic_DNA"/>
</dbReference>
<dbReference type="EMBL" id="CAJNOE010000383">
    <property type="protein sequence ID" value="CAF1186461.1"/>
    <property type="molecule type" value="Genomic_DNA"/>
</dbReference>
<evidence type="ECO:0000313" key="6">
    <source>
        <dbReference type="EMBL" id="CAF3861675.1"/>
    </source>
</evidence>
<accession>A0A814V589</accession>
<evidence type="ECO:0000313" key="5">
    <source>
        <dbReference type="EMBL" id="CAF3787755.1"/>
    </source>
</evidence>
<evidence type="ECO:0000313" key="2">
    <source>
        <dbReference type="EMBL" id="CAF1186461.1"/>
    </source>
</evidence>
<protein>
    <submittedName>
        <fullName evidence="2">Uncharacterized protein</fullName>
    </submittedName>
</protein>
<dbReference type="OrthoDB" id="10015196at2759"/>
<evidence type="ECO:0000313" key="4">
    <source>
        <dbReference type="EMBL" id="CAF3687057.1"/>
    </source>
</evidence>
<dbReference type="Proteomes" id="UP000663891">
    <property type="component" value="Unassembled WGS sequence"/>
</dbReference>
<evidence type="ECO:0000313" key="1">
    <source>
        <dbReference type="EMBL" id="CAF1145098.1"/>
    </source>
</evidence>
<name>A0A814V589_9BILA</name>
<dbReference type="AlphaFoldDB" id="A0A814V589"/>
<evidence type="ECO:0000313" key="7">
    <source>
        <dbReference type="Proteomes" id="UP000663860"/>
    </source>
</evidence>
<proteinExistence type="predicted"/>
<organism evidence="2 7">
    <name type="scientific">Adineta steineri</name>
    <dbReference type="NCBI Taxonomy" id="433720"/>
    <lineage>
        <taxon>Eukaryota</taxon>
        <taxon>Metazoa</taxon>
        <taxon>Spiralia</taxon>
        <taxon>Gnathifera</taxon>
        <taxon>Rotifera</taxon>
        <taxon>Eurotatoria</taxon>
        <taxon>Bdelloidea</taxon>
        <taxon>Adinetida</taxon>
        <taxon>Adinetidae</taxon>
        <taxon>Adineta</taxon>
    </lineage>
</organism>
<comment type="caution">
    <text evidence="2">The sequence shown here is derived from an EMBL/GenBank/DDBJ whole genome shotgun (WGS) entry which is preliminary data.</text>
</comment>
<dbReference type="Proteomes" id="UP000663860">
    <property type="component" value="Unassembled WGS sequence"/>
</dbReference>